<evidence type="ECO:0000256" key="1">
    <source>
        <dbReference type="SAM" id="SignalP"/>
    </source>
</evidence>
<evidence type="ECO:0000313" key="2">
    <source>
        <dbReference type="EMBL" id="OBQ52738.1"/>
    </source>
</evidence>
<evidence type="ECO:0000313" key="3">
    <source>
        <dbReference type="Proteomes" id="UP000091979"/>
    </source>
</evidence>
<organism evidence="2 3">
    <name type="scientific">Halodesulfovibrio spirochaetisodalis</name>
    <dbReference type="NCBI Taxonomy" id="1560234"/>
    <lineage>
        <taxon>Bacteria</taxon>
        <taxon>Pseudomonadati</taxon>
        <taxon>Thermodesulfobacteriota</taxon>
        <taxon>Desulfovibrionia</taxon>
        <taxon>Desulfovibrionales</taxon>
        <taxon>Desulfovibrionaceae</taxon>
        <taxon>Halodesulfovibrio</taxon>
    </lineage>
</organism>
<dbReference type="Proteomes" id="UP000091979">
    <property type="component" value="Unassembled WGS sequence"/>
</dbReference>
<dbReference type="EMBL" id="JXMS01000009">
    <property type="protein sequence ID" value="OBQ52738.1"/>
    <property type="molecule type" value="Genomic_DNA"/>
</dbReference>
<reference evidence="2 3" key="1">
    <citation type="submission" date="2015-01" db="EMBL/GenBank/DDBJ databases">
        <title>Desulfovibrio sp. JC271 draft genome sequence.</title>
        <authorList>
            <person name="Shivani Y."/>
            <person name="Subhash Y."/>
            <person name="Sasikala C."/>
            <person name="Ramana C.V."/>
        </authorList>
    </citation>
    <scope>NUCLEOTIDE SEQUENCE [LARGE SCALE GENOMIC DNA]</scope>
    <source>
        <strain evidence="2 3">JC271</strain>
    </source>
</reference>
<dbReference type="AlphaFoldDB" id="A0A1B7XEX5"/>
<name>A0A1B7XEX5_9BACT</name>
<sequence>MCSVAGVGAVLTVAASAVASNQGSRKVSTGSTKITTAPVDAYAYGKKAEEARAQGTRKVNAVRNAYLQSEGKTQSTLAAGNVSLASGSAVDLLVNNRAVAQHQMNTIAHESEVAAWEYDVAKTKADAYSVVPTRKVHKDSWGDTLTNPLFIINTAQTGLSLFRKR</sequence>
<dbReference type="STRING" id="1560234.SP90_07225"/>
<comment type="caution">
    <text evidence="2">The sequence shown here is derived from an EMBL/GenBank/DDBJ whole genome shotgun (WGS) entry which is preliminary data.</text>
</comment>
<protein>
    <submittedName>
        <fullName evidence="2">Uncharacterized protein</fullName>
    </submittedName>
</protein>
<gene>
    <name evidence="2" type="ORF">SP90_07225</name>
</gene>
<proteinExistence type="predicted"/>
<accession>A0A1B7XEX5</accession>
<dbReference type="PATRIC" id="fig|1560234.3.peg.3418"/>
<keyword evidence="1" id="KW-0732">Signal</keyword>
<dbReference type="OrthoDB" id="5465193at2"/>
<dbReference type="RefSeq" id="WP_066854048.1">
    <property type="nucleotide sequence ID" value="NZ_JXMS01000009.1"/>
</dbReference>
<keyword evidence="3" id="KW-1185">Reference proteome</keyword>
<feature type="chain" id="PRO_5008600580" evidence="1">
    <location>
        <begin position="20"/>
        <end position="165"/>
    </location>
</feature>
<feature type="signal peptide" evidence="1">
    <location>
        <begin position="1"/>
        <end position="19"/>
    </location>
</feature>